<feature type="transmembrane region" description="Helical" evidence="1">
    <location>
        <begin position="288"/>
        <end position="307"/>
    </location>
</feature>
<sequence length="481" mass="54894">MELEQVFSQYNSKYISDCPERLCDKHEEAKSILQRTNFDYARVEKLKAVLGPSEWKAVAILFDEGDGVPADKVMDVLRKREQASNFQFPQDEDLFRRHFAIIYMFVVALRLNPITRFTVVVLLLEKYYCWRSLKNKALESQIGRVLTKLLDIETDSKFKFFDKCKINVYSNIEYHDDTFTTIYAVYALLFAVGRKRASYCPRQGLRILNPKTIVRIKFQDQGSEVNWFDTIRNGMNNDIRRGYMRNQGATVVKLMESSSVIISFRNRHIYSILNTTVSNGRIESTTRWYPVIYTLLVGLSISVPAVAEFKNQTLSARNIDALSTIFSLLVISSTILPIIAAIVGDTFTWSRLITGKICPRILEIDSLSCVVCELSALTEQYDANELFGTINTCAVTHQPRGNTSFSRPLFAYEAQLLGLLLLYDPTRQVYCAYDDRTDHMRVVLKGLEGNESKAYDYHVTAASPGLTSQLMCCDANRLLIG</sequence>
<feature type="transmembrane region" description="Helical" evidence="1">
    <location>
        <begin position="100"/>
        <end position="124"/>
    </location>
</feature>
<reference evidence="2" key="1">
    <citation type="submission" date="2020-12" db="EMBL/GenBank/DDBJ databases">
        <title>Metabolic potential, ecology and presence of endohyphal bacteria is reflected in genomic diversity of Mucoromycotina.</title>
        <authorList>
            <person name="Muszewska A."/>
            <person name="Okrasinska A."/>
            <person name="Steczkiewicz K."/>
            <person name="Drgas O."/>
            <person name="Orlowska M."/>
            <person name="Perlinska-Lenart U."/>
            <person name="Aleksandrzak-Piekarczyk T."/>
            <person name="Szatraj K."/>
            <person name="Zielenkiewicz U."/>
            <person name="Pilsyk S."/>
            <person name="Malc E."/>
            <person name="Mieczkowski P."/>
            <person name="Kruszewska J.S."/>
            <person name="Biernat P."/>
            <person name="Pawlowska J."/>
        </authorList>
    </citation>
    <scope>NUCLEOTIDE SEQUENCE</scope>
    <source>
        <strain evidence="2">WA0000067209</strain>
    </source>
</reference>
<evidence type="ECO:0000313" key="3">
    <source>
        <dbReference type="Proteomes" id="UP000654370"/>
    </source>
</evidence>
<proteinExistence type="predicted"/>
<protein>
    <submittedName>
        <fullName evidence="2">Uncharacterized protein</fullName>
    </submittedName>
</protein>
<dbReference type="OrthoDB" id="10456945at2759"/>
<dbReference type="EMBL" id="JAEPQZ010000017">
    <property type="protein sequence ID" value="KAG2172404.1"/>
    <property type="molecule type" value="Genomic_DNA"/>
</dbReference>
<evidence type="ECO:0000313" key="2">
    <source>
        <dbReference type="EMBL" id="KAG2172404.1"/>
    </source>
</evidence>
<comment type="caution">
    <text evidence="2">The sequence shown here is derived from an EMBL/GenBank/DDBJ whole genome shotgun (WGS) entry which is preliminary data.</text>
</comment>
<organism evidence="2 3">
    <name type="scientific">Mortierella isabellina</name>
    <name type="common">Filamentous fungus</name>
    <name type="synonym">Umbelopsis isabellina</name>
    <dbReference type="NCBI Taxonomy" id="91625"/>
    <lineage>
        <taxon>Eukaryota</taxon>
        <taxon>Fungi</taxon>
        <taxon>Fungi incertae sedis</taxon>
        <taxon>Mucoromycota</taxon>
        <taxon>Mucoromycotina</taxon>
        <taxon>Umbelopsidomycetes</taxon>
        <taxon>Umbelopsidales</taxon>
        <taxon>Umbelopsidaceae</taxon>
        <taxon>Umbelopsis</taxon>
    </lineage>
</organism>
<dbReference type="AlphaFoldDB" id="A0A8H7UAD4"/>
<name>A0A8H7UAD4_MORIS</name>
<gene>
    <name evidence="2" type="ORF">INT43_004946</name>
</gene>
<keyword evidence="3" id="KW-1185">Reference proteome</keyword>
<keyword evidence="1" id="KW-0812">Transmembrane</keyword>
<dbReference type="Proteomes" id="UP000654370">
    <property type="component" value="Unassembled WGS sequence"/>
</dbReference>
<evidence type="ECO:0000256" key="1">
    <source>
        <dbReference type="SAM" id="Phobius"/>
    </source>
</evidence>
<keyword evidence="1" id="KW-0472">Membrane</keyword>
<keyword evidence="1" id="KW-1133">Transmembrane helix</keyword>
<feature type="transmembrane region" description="Helical" evidence="1">
    <location>
        <begin position="319"/>
        <end position="343"/>
    </location>
</feature>
<accession>A0A8H7UAD4</accession>